<evidence type="ECO:0000313" key="2">
    <source>
        <dbReference type="Proteomes" id="UP000001027"/>
    </source>
</evidence>
<gene>
    <name evidence="1" type="ordered locus">BB1667</name>
</gene>
<protein>
    <submittedName>
        <fullName evidence="1">Uncharacterized protein</fullName>
    </submittedName>
</protein>
<sequence>MNQLGLFEAAPATPSNPYAFHPNEIGGAILPFIRFCREQLNAQEGEISLSLIIDETWKKGRNHPYLKAWDTFNRKAA</sequence>
<organism evidence="1 2">
    <name type="scientific">Bordetella bronchiseptica (strain ATCC BAA-588 / NCTC 13252 / RB50)</name>
    <name type="common">Alcaligenes bronchisepticus</name>
    <dbReference type="NCBI Taxonomy" id="257310"/>
    <lineage>
        <taxon>Bacteria</taxon>
        <taxon>Pseudomonadati</taxon>
        <taxon>Pseudomonadota</taxon>
        <taxon>Betaproteobacteria</taxon>
        <taxon>Burkholderiales</taxon>
        <taxon>Alcaligenaceae</taxon>
        <taxon>Bordetella</taxon>
    </lineage>
</organism>
<evidence type="ECO:0000313" key="1">
    <source>
        <dbReference type="EMBL" id="CAE32164.1"/>
    </source>
</evidence>
<dbReference type="Proteomes" id="UP000001027">
    <property type="component" value="Chromosome"/>
</dbReference>
<proteinExistence type="predicted"/>
<dbReference type="EMBL" id="BX640442">
    <property type="protein sequence ID" value="CAE32164.1"/>
    <property type="molecule type" value="Genomic_DNA"/>
</dbReference>
<reference evidence="1 2" key="1">
    <citation type="journal article" date="2003" name="Nat. Genet.">
        <title>Comparative analysis of the genome sequences of Bordetella pertussis, Bordetella parapertussis and Bordetella bronchiseptica.</title>
        <authorList>
            <person name="Parkhill J."/>
            <person name="Sebaihia M."/>
            <person name="Preston A."/>
            <person name="Murphy L.D."/>
            <person name="Thomson N.R."/>
            <person name="Harris D.E."/>
            <person name="Holden M.T.G."/>
            <person name="Churcher C.M."/>
            <person name="Bentley S.D."/>
            <person name="Mungall K.L."/>
            <person name="Cerdeno-Tarraga A.-M."/>
            <person name="Temple L."/>
            <person name="James K.D."/>
            <person name="Harris B."/>
            <person name="Quail M.A."/>
            <person name="Achtman M."/>
            <person name="Atkin R."/>
            <person name="Baker S."/>
            <person name="Basham D."/>
            <person name="Bason N."/>
            <person name="Cherevach I."/>
            <person name="Chillingworth T."/>
            <person name="Collins M."/>
            <person name="Cronin A."/>
            <person name="Davis P."/>
            <person name="Doggett J."/>
            <person name="Feltwell T."/>
            <person name="Goble A."/>
            <person name="Hamlin N."/>
            <person name="Hauser H."/>
            <person name="Holroyd S."/>
            <person name="Jagels K."/>
            <person name="Leather S."/>
            <person name="Moule S."/>
            <person name="Norberczak H."/>
            <person name="O'Neil S."/>
            <person name="Ormond D."/>
            <person name="Price C."/>
            <person name="Rabbinowitsch E."/>
            <person name="Rutter S."/>
            <person name="Sanders M."/>
            <person name="Saunders D."/>
            <person name="Seeger K."/>
            <person name="Sharp S."/>
            <person name="Simmonds M."/>
            <person name="Skelton J."/>
            <person name="Squares R."/>
            <person name="Squares S."/>
            <person name="Stevens K."/>
            <person name="Unwin L."/>
            <person name="Whitehead S."/>
            <person name="Barrell B.G."/>
            <person name="Maskell D.J."/>
        </authorList>
    </citation>
    <scope>NUCLEOTIDE SEQUENCE [LARGE SCALE GENOMIC DNA]</scope>
    <source>
        <strain evidence="1 2">ATCC BAA-588 / NCTC 13252 / RB50</strain>
    </source>
</reference>
<dbReference type="KEGG" id="bbr:BB1667"/>
<name>A0A0H3LKA3_BORBR</name>
<accession>A0A0H3LKA3</accession>
<dbReference type="HOGENOM" id="CLU_2631120_0_0_4"/>
<dbReference type="AlphaFoldDB" id="A0A0H3LKA3"/>
<dbReference type="RefSeq" id="WP_010926227.1">
    <property type="nucleotide sequence ID" value="NC_002927.3"/>
</dbReference>